<proteinExistence type="predicted"/>
<dbReference type="Proteomes" id="UP001295794">
    <property type="component" value="Unassembled WGS sequence"/>
</dbReference>
<sequence>MHPLLARHRRRSVPPSLAVYASNVKQSLLRTRCAPVYPSPRFATPAERFWRASCGASEGFSPAVRMRERASHRRPPALRDLRAREGCAAQINKKEDFNFKLKFYF</sequence>
<evidence type="ECO:0000313" key="1">
    <source>
        <dbReference type="EMBL" id="CAK5273095.1"/>
    </source>
</evidence>
<dbReference type="EMBL" id="CAVNYO010000198">
    <property type="protein sequence ID" value="CAK5273112.1"/>
    <property type="molecule type" value="Genomic_DNA"/>
</dbReference>
<evidence type="ECO:0000313" key="4">
    <source>
        <dbReference type="EMBL" id="CAK5273112.1"/>
    </source>
</evidence>
<organism evidence="3 6">
    <name type="scientific">Mycena citricolor</name>
    <dbReference type="NCBI Taxonomy" id="2018698"/>
    <lineage>
        <taxon>Eukaryota</taxon>
        <taxon>Fungi</taxon>
        <taxon>Dikarya</taxon>
        <taxon>Basidiomycota</taxon>
        <taxon>Agaricomycotina</taxon>
        <taxon>Agaricomycetes</taxon>
        <taxon>Agaricomycetidae</taxon>
        <taxon>Agaricales</taxon>
        <taxon>Marasmiineae</taxon>
        <taxon>Mycenaceae</taxon>
        <taxon>Mycena</taxon>
    </lineage>
</organism>
<name>A0AAD2HDW3_9AGAR</name>
<gene>
    <name evidence="1" type="ORF">MYCIT1_LOCUS19257</name>
    <name evidence="2" type="ORF">MYCIT1_LOCUS19270</name>
    <name evidence="3" type="ORF">MYCIT1_LOCUS19279</name>
    <name evidence="4" type="ORF">MYCIT1_LOCUS19287</name>
    <name evidence="5" type="ORF">MYCIT1_LOCUS19327</name>
</gene>
<evidence type="ECO:0000313" key="3">
    <source>
        <dbReference type="EMBL" id="CAK5273108.1"/>
    </source>
</evidence>
<accession>A0AAD2HDW3</accession>
<reference evidence="3" key="1">
    <citation type="submission" date="2023-11" db="EMBL/GenBank/DDBJ databases">
        <authorList>
            <person name="De Vega J J."/>
            <person name="De Vega J J."/>
        </authorList>
    </citation>
    <scope>NUCLEOTIDE SEQUENCE</scope>
</reference>
<keyword evidence="6" id="KW-1185">Reference proteome</keyword>
<dbReference type="EMBL" id="CAVNYO010000198">
    <property type="protein sequence ID" value="CAK5273108.1"/>
    <property type="molecule type" value="Genomic_DNA"/>
</dbReference>
<comment type="caution">
    <text evidence="3">The sequence shown here is derived from an EMBL/GenBank/DDBJ whole genome shotgun (WGS) entry which is preliminary data.</text>
</comment>
<protein>
    <submittedName>
        <fullName evidence="3">Uncharacterized protein</fullName>
    </submittedName>
</protein>
<dbReference type="EMBL" id="CAVNYO010000199">
    <property type="protein sequence ID" value="CAK5273132.1"/>
    <property type="molecule type" value="Genomic_DNA"/>
</dbReference>
<dbReference type="EMBL" id="CAVNYO010000198">
    <property type="protein sequence ID" value="CAK5273095.1"/>
    <property type="molecule type" value="Genomic_DNA"/>
</dbReference>
<evidence type="ECO:0000313" key="6">
    <source>
        <dbReference type="Proteomes" id="UP001295794"/>
    </source>
</evidence>
<dbReference type="EMBL" id="CAVNYO010000198">
    <property type="protein sequence ID" value="CAK5273103.1"/>
    <property type="molecule type" value="Genomic_DNA"/>
</dbReference>
<evidence type="ECO:0000313" key="5">
    <source>
        <dbReference type="EMBL" id="CAK5273132.1"/>
    </source>
</evidence>
<dbReference type="AlphaFoldDB" id="A0AAD2HDW3"/>
<evidence type="ECO:0000313" key="2">
    <source>
        <dbReference type="EMBL" id="CAK5273103.1"/>
    </source>
</evidence>